<keyword evidence="2" id="KW-1185">Reference proteome</keyword>
<gene>
    <name evidence="1" type="ORF">PoB_002864600</name>
</gene>
<comment type="caution">
    <text evidence="1">The sequence shown here is derived from an EMBL/GenBank/DDBJ whole genome shotgun (WGS) entry which is preliminary data.</text>
</comment>
<protein>
    <submittedName>
        <fullName evidence="1">Uncharacterized protein</fullName>
    </submittedName>
</protein>
<dbReference type="Proteomes" id="UP000735302">
    <property type="component" value="Unassembled WGS sequence"/>
</dbReference>
<proteinExistence type="predicted"/>
<name>A0AAV3ZSZ9_9GAST</name>
<dbReference type="AlphaFoldDB" id="A0AAV3ZSZ9"/>
<organism evidence="1 2">
    <name type="scientific">Plakobranchus ocellatus</name>
    <dbReference type="NCBI Taxonomy" id="259542"/>
    <lineage>
        <taxon>Eukaryota</taxon>
        <taxon>Metazoa</taxon>
        <taxon>Spiralia</taxon>
        <taxon>Lophotrochozoa</taxon>
        <taxon>Mollusca</taxon>
        <taxon>Gastropoda</taxon>
        <taxon>Heterobranchia</taxon>
        <taxon>Euthyneura</taxon>
        <taxon>Panpulmonata</taxon>
        <taxon>Sacoglossa</taxon>
        <taxon>Placobranchoidea</taxon>
        <taxon>Plakobranchidae</taxon>
        <taxon>Plakobranchus</taxon>
    </lineage>
</organism>
<sequence length="93" mass="9975">MLFPLVEDVSGTVDSKSALKSAVTLMSRVRAPPQAPSPDGGSESVKLSCCGLAIYNNQLISTLAFCYRFVTVSGQLIIDARQLLRTPFSLVLL</sequence>
<evidence type="ECO:0000313" key="2">
    <source>
        <dbReference type="Proteomes" id="UP000735302"/>
    </source>
</evidence>
<accession>A0AAV3ZSZ9</accession>
<reference evidence="1 2" key="1">
    <citation type="journal article" date="2021" name="Elife">
        <title>Chloroplast acquisition without the gene transfer in kleptoplastic sea slugs, Plakobranchus ocellatus.</title>
        <authorList>
            <person name="Maeda T."/>
            <person name="Takahashi S."/>
            <person name="Yoshida T."/>
            <person name="Shimamura S."/>
            <person name="Takaki Y."/>
            <person name="Nagai Y."/>
            <person name="Toyoda A."/>
            <person name="Suzuki Y."/>
            <person name="Arimoto A."/>
            <person name="Ishii H."/>
            <person name="Satoh N."/>
            <person name="Nishiyama T."/>
            <person name="Hasebe M."/>
            <person name="Maruyama T."/>
            <person name="Minagawa J."/>
            <person name="Obokata J."/>
            <person name="Shigenobu S."/>
        </authorList>
    </citation>
    <scope>NUCLEOTIDE SEQUENCE [LARGE SCALE GENOMIC DNA]</scope>
</reference>
<dbReference type="EMBL" id="BLXT01003574">
    <property type="protein sequence ID" value="GFO02141.1"/>
    <property type="molecule type" value="Genomic_DNA"/>
</dbReference>
<evidence type="ECO:0000313" key="1">
    <source>
        <dbReference type="EMBL" id="GFO02141.1"/>
    </source>
</evidence>